<proteinExistence type="predicted"/>
<feature type="domain" description="Lipoyl-binding" evidence="2">
    <location>
        <begin position="96"/>
        <end position="155"/>
    </location>
</feature>
<evidence type="ECO:0000259" key="2">
    <source>
        <dbReference type="Pfam" id="PF00364"/>
    </source>
</evidence>
<evidence type="ECO:0000313" key="3">
    <source>
        <dbReference type="EMBL" id="ABQ95168.1"/>
    </source>
</evidence>
<dbReference type="KEGG" id="prw:PsycPRwf_2228"/>
<dbReference type="AlphaFoldDB" id="A5WHM7"/>
<organism evidence="3">
    <name type="scientific">Psychrobacter sp. (strain PRwf-1)</name>
    <dbReference type="NCBI Taxonomy" id="349106"/>
    <lineage>
        <taxon>Bacteria</taxon>
        <taxon>Pseudomonadati</taxon>
        <taxon>Pseudomonadota</taxon>
        <taxon>Gammaproteobacteria</taxon>
        <taxon>Moraxellales</taxon>
        <taxon>Moraxellaceae</taxon>
        <taxon>Psychrobacter</taxon>
    </lineage>
</organism>
<dbReference type="InterPro" id="IPR000089">
    <property type="entry name" value="Biotin_lipoyl"/>
</dbReference>
<dbReference type="InterPro" id="IPR011053">
    <property type="entry name" value="Single_hybrid_motif"/>
</dbReference>
<dbReference type="eggNOG" id="COG0511">
    <property type="taxonomic scope" value="Bacteria"/>
</dbReference>
<reference evidence="3" key="1">
    <citation type="submission" date="2007-05" db="EMBL/GenBank/DDBJ databases">
        <title>Complete sequence of chromosome of Psychrobacter sp. PRwf-1.</title>
        <authorList>
            <consortium name="US DOE Joint Genome Institute"/>
            <person name="Copeland A."/>
            <person name="Lucas S."/>
            <person name="Lapidus A."/>
            <person name="Barry K."/>
            <person name="Detter J.C."/>
            <person name="Glavina del Rio T."/>
            <person name="Hammon N."/>
            <person name="Israni S."/>
            <person name="Dalin E."/>
            <person name="Tice H."/>
            <person name="Pitluck S."/>
            <person name="Chain P."/>
            <person name="Malfatti S."/>
            <person name="Shin M."/>
            <person name="Vergez L."/>
            <person name="Schmutz J."/>
            <person name="Larimer F."/>
            <person name="Land M."/>
            <person name="Hauser L."/>
            <person name="Kyrpides N."/>
            <person name="Kim E."/>
            <person name="Tiedje J."/>
            <person name="Richardson P."/>
        </authorList>
    </citation>
    <scope>NUCLEOTIDE SEQUENCE [LARGE SCALE GENOMIC DNA]</scope>
    <source>
        <strain evidence="3">PRwf-1</strain>
    </source>
</reference>
<dbReference type="STRING" id="349106.PsycPRwf_2228"/>
<feature type="compositionally biased region" description="Low complexity" evidence="1">
    <location>
        <begin position="41"/>
        <end position="68"/>
    </location>
</feature>
<feature type="region of interest" description="Disordered" evidence="1">
    <location>
        <begin position="41"/>
        <end position="79"/>
    </location>
</feature>
<accession>A5WHM7</accession>
<dbReference type="EMBL" id="CP000713">
    <property type="protein sequence ID" value="ABQ95168.1"/>
    <property type="molecule type" value="Genomic_DNA"/>
</dbReference>
<evidence type="ECO:0000256" key="1">
    <source>
        <dbReference type="SAM" id="MobiDB-lite"/>
    </source>
</evidence>
<dbReference type="CDD" id="cd06850">
    <property type="entry name" value="biotinyl_domain"/>
    <property type="match status" value="1"/>
</dbReference>
<dbReference type="Gene3D" id="2.40.50.100">
    <property type="match status" value="1"/>
</dbReference>
<dbReference type="Pfam" id="PF00364">
    <property type="entry name" value="Biotin_lipoyl"/>
    <property type="match status" value="1"/>
</dbReference>
<gene>
    <name evidence="3" type="ordered locus">PsycPRwf_2228</name>
</gene>
<sequence>MDITTIEAVVKKVANSSVQQVTISEGTQSITVVNRSPSQLSSTASYATAENSTTAENSATAENSTAAADQQESDSNKPAAKHITSTYVGYVQLGKDAAAAPLVQLGDSVQVGQTVAYIDVLSKLMPVLSEDSGIVEAVLVNNADKVDYGKPLIKLH</sequence>
<dbReference type="HOGENOM" id="CLU_016733_3_4_6"/>
<name>A5WHM7_PSYWF</name>
<protein>
    <submittedName>
        <fullName evidence="3">Biotin/lipoyl attachment domain-containing protein</fullName>
    </submittedName>
</protein>
<dbReference type="SUPFAM" id="SSF51230">
    <property type="entry name" value="Single hybrid motif"/>
    <property type="match status" value="1"/>
</dbReference>